<evidence type="ECO:0000313" key="1">
    <source>
        <dbReference type="EMBL" id="QQK07856.1"/>
    </source>
</evidence>
<accession>A0AC61MVF9</accession>
<name>A0AC61MVF9_9FIRM</name>
<reference evidence="1 2" key="1">
    <citation type="journal article" date="2022" name="Int. J. Syst. Evol. Microbiol.">
        <title>Miniphocaeibacter halophilus sp. nov., an ammonium-tolerant acetate-producing bacterium isolated from a biogas system.</title>
        <authorList>
            <person name="Schnurer A."/>
            <person name="Singh A."/>
            <person name="Bi S."/>
            <person name="Qiao W."/>
            <person name="Westerholm M."/>
        </authorList>
    </citation>
    <scope>NUCLEOTIDE SEQUENCE [LARGE SCALE GENOMIC DNA]</scope>
    <source>
        <strain evidence="1 2">AMB_01</strain>
    </source>
</reference>
<protein>
    <submittedName>
        <fullName evidence="1">Aspartate/glutamate racemase family protein</fullName>
    </submittedName>
</protein>
<sequence length="233" mass="26635">MKDIKKLGIIGGMGPLATSLFMKRIVEKTQAHKDQDHINTIVSNHATLPDRTEVIKNNKPEEFLSKIDEDIKLMEFAKVDNIAIPCNTSHFYFDEIQKMTNINIINMVDETIKYIKNNTKFNKIAVLGTYGTMGCRVYDKYALLNGLEVYSLNEMEEKISVDSIYDVKEKMILKSEKFNELLRKLSKENVISILACTELSCLDLPIDLENYYIDAMEVLVEKSIEYSGGKVKS</sequence>
<evidence type="ECO:0000313" key="2">
    <source>
        <dbReference type="Proteomes" id="UP000595814"/>
    </source>
</evidence>
<keyword evidence="2" id="KW-1185">Reference proteome</keyword>
<organism evidence="1 2">
    <name type="scientific">Miniphocaeibacter halophilus</name>
    <dbReference type="NCBI Taxonomy" id="2931922"/>
    <lineage>
        <taxon>Bacteria</taxon>
        <taxon>Bacillati</taxon>
        <taxon>Bacillota</taxon>
        <taxon>Tissierellia</taxon>
        <taxon>Tissierellales</taxon>
        <taxon>Peptoniphilaceae</taxon>
        <taxon>Miniphocaeibacter</taxon>
    </lineage>
</organism>
<gene>
    <name evidence="1" type="ORF">JFY71_11360</name>
</gene>
<dbReference type="EMBL" id="CP066744">
    <property type="protein sequence ID" value="QQK07856.1"/>
    <property type="molecule type" value="Genomic_DNA"/>
</dbReference>
<proteinExistence type="predicted"/>
<dbReference type="Proteomes" id="UP000595814">
    <property type="component" value="Chromosome"/>
</dbReference>